<proteinExistence type="inferred from homology"/>
<comment type="similarity">
    <text evidence="1">Belongs to the asaB hydroxylase/desaturase family.</text>
</comment>
<reference evidence="2" key="1">
    <citation type="submission" date="2021-02" db="EMBL/GenBank/DDBJ databases">
        <authorList>
            <person name="Nowell W R."/>
        </authorList>
    </citation>
    <scope>NUCLEOTIDE SEQUENCE</scope>
</reference>
<dbReference type="NCBIfam" id="NF041278">
    <property type="entry name" value="CmcJ_NvfI_EfuI"/>
    <property type="match status" value="1"/>
</dbReference>
<evidence type="ECO:0000313" key="3">
    <source>
        <dbReference type="Proteomes" id="UP000663845"/>
    </source>
</evidence>
<name>A0A813RIE3_9BILA</name>
<protein>
    <recommendedName>
        <fullName evidence="4">Methyltransferase-like protein</fullName>
    </recommendedName>
</protein>
<comment type="caution">
    <text evidence="2">The sequence shown here is derived from an EMBL/GenBank/DDBJ whole genome shotgun (WGS) entry which is preliminary data.</text>
</comment>
<evidence type="ECO:0000256" key="1">
    <source>
        <dbReference type="ARBA" id="ARBA00023604"/>
    </source>
</evidence>
<evidence type="ECO:0008006" key="4">
    <source>
        <dbReference type="Google" id="ProtNLM"/>
    </source>
</evidence>
<accession>A0A813RIE3</accession>
<evidence type="ECO:0000313" key="2">
    <source>
        <dbReference type="EMBL" id="CAF0784957.1"/>
    </source>
</evidence>
<dbReference type="GO" id="GO:0016491">
    <property type="term" value="F:oxidoreductase activity"/>
    <property type="evidence" value="ECO:0007669"/>
    <property type="project" value="InterPro"/>
</dbReference>
<dbReference type="EMBL" id="CAJNOG010000024">
    <property type="protein sequence ID" value="CAF0784957.1"/>
    <property type="molecule type" value="Genomic_DNA"/>
</dbReference>
<dbReference type="PANTHER" id="PTHR34598">
    <property type="entry name" value="BLL6449 PROTEIN"/>
    <property type="match status" value="1"/>
</dbReference>
<sequence length="279" mass="31921">MGVDVIGEINYLTSTTDGGTPWLIQQSVPTGKRSNFVQSPIPITIHDLRGKETSVNLDTNAIEVAKYNGSIQEEFEDGSEEQKIYYNEISDLLKKRLGASRVHVYHYAFRSRGTPLPDEQSNDHHRNPVFYPHVDVDTVGLQKIVERKLGSEDGEKMKKNRFQMINIWRLIGSNPKTNKPLTICDYRSLDLDKDVRPLLIRGVGDDITAYTLSPNAQDAHMWYYLSDMQSDEMFLFKIVDTKPDVAQFGFHTAFNNNHVSSPNAEQKSVELRCWVFYDD</sequence>
<dbReference type="Proteomes" id="UP000663845">
    <property type="component" value="Unassembled WGS sequence"/>
</dbReference>
<dbReference type="InterPro" id="IPR044053">
    <property type="entry name" value="AsaB-like"/>
</dbReference>
<gene>
    <name evidence="2" type="ORF">JYZ213_LOCUS4397</name>
</gene>
<dbReference type="PANTHER" id="PTHR34598:SF3">
    <property type="entry name" value="OXIDOREDUCTASE AN1597"/>
    <property type="match status" value="1"/>
</dbReference>
<organism evidence="2 3">
    <name type="scientific">Adineta steineri</name>
    <dbReference type="NCBI Taxonomy" id="433720"/>
    <lineage>
        <taxon>Eukaryota</taxon>
        <taxon>Metazoa</taxon>
        <taxon>Spiralia</taxon>
        <taxon>Gnathifera</taxon>
        <taxon>Rotifera</taxon>
        <taxon>Eurotatoria</taxon>
        <taxon>Bdelloidea</taxon>
        <taxon>Adinetida</taxon>
        <taxon>Adinetidae</taxon>
        <taxon>Adineta</taxon>
    </lineage>
</organism>
<dbReference type="AlphaFoldDB" id="A0A813RIE3"/>